<evidence type="ECO:0000259" key="1">
    <source>
        <dbReference type="Pfam" id="PF00534"/>
    </source>
</evidence>
<protein>
    <submittedName>
        <fullName evidence="2">Glycosyltransferase</fullName>
    </submittedName>
</protein>
<accession>A0A8K2A0R8</accession>
<keyword evidence="3" id="KW-1185">Reference proteome</keyword>
<dbReference type="SUPFAM" id="SSF53756">
    <property type="entry name" value="UDP-Glycosyltransferase/glycogen phosphorylase"/>
    <property type="match status" value="1"/>
</dbReference>
<dbReference type="AlphaFoldDB" id="A0A8K2A0R8"/>
<dbReference type="RefSeq" id="WP_161826127.1">
    <property type="nucleotide sequence ID" value="NZ_WVIC01000030.1"/>
</dbReference>
<evidence type="ECO:0000313" key="2">
    <source>
        <dbReference type="EMBL" id="NCJ07648.1"/>
    </source>
</evidence>
<dbReference type="Proteomes" id="UP000607397">
    <property type="component" value="Unassembled WGS sequence"/>
</dbReference>
<gene>
    <name evidence="2" type="ORF">GS597_14245</name>
</gene>
<dbReference type="InterPro" id="IPR001296">
    <property type="entry name" value="Glyco_trans_1"/>
</dbReference>
<dbReference type="PANTHER" id="PTHR12526:SF636">
    <property type="entry name" value="BLL3647 PROTEIN"/>
    <property type="match status" value="1"/>
</dbReference>
<dbReference type="GO" id="GO:0016757">
    <property type="term" value="F:glycosyltransferase activity"/>
    <property type="evidence" value="ECO:0007669"/>
    <property type="project" value="InterPro"/>
</dbReference>
<name>A0A8K2A0R8_9CYAN</name>
<dbReference type="EMBL" id="WVIC01000030">
    <property type="protein sequence ID" value="NCJ07648.1"/>
    <property type="molecule type" value="Genomic_DNA"/>
</dbReference>
<organism evidence="2 3">
    <name type="scientific">Petrachloros mirabilis ULC683</name>
    <dbReference type="NCBI Taxonomy" id="2781853"/>
    <lineage>
        <taxon>Bacteria</taxon>
        <taxon>Bacillati</taxon>
        <taxon>Cyanobacteriota</taxon>
        <taxon>Cyanophyceae</taxon>
        <taxon>Synechococcales</taxon>
        <taxon>Petrachlorosaceae</taxon>
        <taxon>Petrachloros</taxon>
        <taxon>Petrachloros mirabilis</taxon>
    </lineage>
</organism>
<sequence>MDSRFIVAQNGARHGYAVPYSLATLELLERFYTDICGNVGFGKLLAQGKKMPVIGDRLYRLAGRQVPIEIQPLTYTFALPNLRWLTRTTLSSRDENSQFRLSCLKSLELGHAMVQAGFGKATHLYSMLGEFPPLLIAAEQQGLKVISDVYILLSTERILAEERKSFPAWEPDPPNYDAIRQELLPENVLLTRTQVFICPSEAVQDDLVQNYGIQATQTAVVPYGINPTFFDLKPNPIPRRILFVGTANLRKGIHYLAMAAEQLAKSGYQYEFRIAGNVDTAIVEKNICKHLKFLGRIPRDKIHQEFATADVFVLPSLAEGSAGVTYEALGAGVPVVTTRASGSVVRDGIEGYIVPERHPEAISRAIAEIVEDRSKRERMAIAARERSQAFTWTRYGERLINTLKILS</sequence>
<dbReference type="Pfam" id="PF00534">
    <property type="entry name" value="Glycos_transf_1"/>
    <property type="match status" value="1"/>
</dbReference>
<proteinExistence type="predicted"/>
<dbReference type="PANTHER" id="PTHR12526">
    <property type="entry name" value="GLYCOSYLTRANSFERASE"/>
    <property type="match status" value="1"/>
</dbReference>
<dbReference type="CDD" id="cd03801">
    <property type="entry name" value="GT4_PimA-like"/>
    <property type="match status" value="1"/>
</dbReference>
<dbReference type="Gene3D" id="3.40.50.2000">
    <property type="entry name" value="Glycogen Phosphorylase B"/>
    <property type="match status" value="2"/>
</dbReference>
<reference evidence="2" key="1">
    <citation type="submission" date="2019-12" db="EMBL/GenBank/DDBJ databases">
        <title>High-Quality draft genome sequences of three cyanobacteria isolated from the limestone walls of the Old Cathedral of Coimbra.</title>
        <authorList>
            <person name="Tiago I."/>
            <person name="Soares F."/>
            <person name="Portugal A."/>
        </authorList>
    </citation>
    <scope>NUCLEOTIDE SEQUENCE [LARGE SCALE GENOMIC DNA]</scope>
    <source>
        <strain evidence="2">C</strain>
    </source>
</reference>
<evidence type="ECO:0000313" key="3">
    <source>
        <dbReference type="Proteomes" id="UP000607397"/>
    </source>
</evidence>
<feature type="domain" description="Glycosyl transferase family 1" evidence="1">
    <location>
        <begin position="232"/>
        <end position="386"/>
    </location>
</feature>
<comment type="caution">
    <text evidence="2">The sequence shown here is derived from an EMBL/GenBank/DDBJ whole genome shotgun (WGS) entry which is preliminary data.</text>
</comment>